<evidence type="ECO:0000313" key="1">
    <source>
        <dbReference type="EMBL" id="GAF99242.1"/>
    </source>
</evidence>
<gene>
    <name evidence="1" type="ORF">S01H1_22174</name>
</gene>
<sequence length="37" mass="4204">MALSATYSVSDVKAQLETYDFYDYDTENLFTTAVENS</sequence>
<protein>
    <submittedName>
        <fullName evidence="1">Uncharacterized protein</fullName>
    </submittedName>
</protein>
<reference evidence="1" key="1">
    <citation type="journal article" date="2014" name="Front. Microbiol.">
        <title>High frequency of phylogenetically diverse reductive dehalogenase-homologous genes in deep subseafloor sedimentary metagenomes.</title>
        <authorList>
            <person name="Kawai M."/>
            <person name="Futagami T."/>
            <person name="Toyoda A."/>
            <person name="Takaki Y."/>
            <person name="Nishi S."/>
            <person name="Hori S."/>
            <person name="Arai W."/>
            <person name="Tsubouchi T."/>
            <person name="Morono Y."/>
            <person name="Uchiyama I."/>
            <person name="Ito T."/>
            <person name="Fujiyama A."/>
            <person name="Inagaki F."/>
            <person name="Takami H."/>
        </authorList>
    </citation>
    <scope>NUCLEOTIDE SEQUENCE</scope>
    <source>
        <strain evidence="1">Expedition CK06-06</strain>
    </source>
</reference>
<comment type="caution">
    <text evidence="1">The sequence shown here is derived from an EMBL/GenBank/DDBJ whole genome shotgun (WGS) entry which is preliminary data.</text>
</comment>
<feature type="non-terminal residue" evidence="1">
    <location>
        <position position="37"/>
    </location>
</feature>
<dbReference type="AlphaFoldDB" id="X0UFQ9"/>
<name>X0UFQ9_9ZZZZ</name>
<dbReference type="EMBL" id="BARS01012458">
    <property type="protein sequence ID" value="GAF99242.1"/>
    <property type="molecule type" value="Genomic_DNA"/>
</dbReference>
<organism evidence="1">
    <name type="scientific">marine sediment metagenome</name>
    <dbReference type="NCBI Taxonomy" id="412755"/>
    <lineage>
        <taxon>unclassified sequences</taxon>
        <taxon>metagenomes</taxon>
        <taxon>ecological metagenomes</taxon>
    </lineage>
</organism>
<accession>X0UFQ9</accession>
<proteinExistence type="predicted"/>